<dbReference type="SUPFAM" id="SSF52540">
    <property type="entry name" value="P-loop containing nucleoside triphosphate hydrolases"/>
    <property type="match status" value="1"/>
</dbReference>
<dbReference type="Proteomes" id="UP000756921">
    <property type="component" value="Unassembled WGS sequence"/>
</dbReference>
<keyword evidence="4" id="KW-1185">Reference proteome</keyword>
<feature type="compositionally biased region" description="Acidic residues" evidence="2">
    <location>
        <begin position="914"/>
        <end position="923"/>
    </location>
</feature>
<evidence type="ECO:0000256" key="1">
    <source>
        <dbReference type="SAM" id="Coils"/>
    </source>
</evidence>
<gene>
    <name evidence="3" type="ORF">PMIN01_00622</name>
</gene>
<protein>
    <submittedName>
        <fullName evidence="3">Uncharacterized protein</fullName>
    </submittedName>
</protein>
<feature type="coiled-coil region" evidence="1">
    <location>
        <begin position="425"/>
        <end position="475"/>
    </location>
</feature>
<name>A0A9P6KVL1_9PLEO</name>
<dbReference type="PANTHER" id="PTHR36681:SF3">
    <property type="entry name" value="NUCLEAR GTPASE, GERMINAL CENTER-ASSOCIATED, TANDEM DUPLICATE 3"/>
    <property type="match status" value="1"/>
</dbReference>
<dbReference type="AlphaFoldDB" id="A0A9P6KVL1"/>
<dbReference type="OrthoDB" id="5427350at2759"/>
<feature type="compositionally biased region" description="Polar residues" evidence="2">
    <location>
        <begin position="18"/>
        <end position="28"/>
    </location>
</feature>
<keyword evidence="1" id="KW-0175">Coiled coil</keyword>
<dbReference type="InterPro" id="IPR027417">
    <property type="entry name" value="P-loop_NTPase"/>
</dbReference>
<sequence length="931" mass="105436">MPLNPVKPALPTKGEGIATQQLQRSAQAMPQKRGGSPIDSNRAQPSMPAKPAPGGKPRSSHPFSQPPSKEAERLAKAASEGAYSFIQNLPYNGEEKEYILNLLRTRAVPPWGSADHYLAVLGKTGQGKSYTINSLTGIDLENAMGGTDSVTNTVMEFRSVYTDQNHPYLVQVFLYSKPYIMKMFEDGLREYRYWQLNHPEGIGEDDSENEDTEATEAPTRLITMILDLKMLGPEHGYRDHEAAERYLQDTDDSEALHCFAKRLVLLYKNIQGRDGITNKMEKGCPTVDAVKKFIAPFVRKASEPFAEGTDAECCPYPLVEKVVVASSSPILNKGNILKDAPGVGDTNKAHVDRAHTALKNTDKIMVVSEMKRCLANNELYATIKMALKRRGPGGVLLALTHSAEIDEQIKNETRGRFTRDQHRTYASLQQQIAEVDTELLLLKEQEGNVDEITAKREIEEQIWEKKIRRNELENADFELHVRARNQQTVVDFRGKLLSKKIWKKQYPKIIIVCIDNYEYGKHAPSYSPWTPEESGKTLRLSKEATGIPELRSIIADFPADGRWETLRHHIHETWECTMNSLEMSGTVTIAQRKAEVDAQFARSCQGIVTIIAEQFLDLISGHMESVKDHISQKERSWAESGLETHAGFAKTMNPATHKALMNKHGLTITGKRKEFDLNEELYAEPRKVIVAGLDDLSDDRIPRFFTELIQGIRSTVEDLFTEIEHGPHYDTVGLSAKVQAGIRVRQRTLERACISTQKQAIRMIRDIRDRALVPHGTCSFFYAAFKPAYDAANSATPKKKSRSYTLHDARCKAFETALTVPDGPYYQLYIIMFEELVKSLDDLQLQLICNIKTIFAEIQHEIDMACSRKDDHCPEAKAFRREVMRQTEKLRTLFTDEIRPCLVRAEKMARIQREEEEEEEYEESNPQMSAA</sequence>
<accession>A0A9P6KVL1</accession>
<reference evidence="3" key="1">
    <citation type="journal article" date="2020" name="Mol. Plant Microbe Interact.">
        <title>Genome Sequence of the Biocontrol Agent Coniothyrium minitans strain Conio (IMI 134523).</title>
        <authorList>
            <person name="Patel D."/>
            <person name="Shittu T.A."/>
            <person name="Baroncelli R."/>
            <person name="Muthumeenakshi S."/>
            <person name="Osborne T.H."/>
            <person name="Janganan T.K."/>
            <person name="Sreenivasaprasad S."/>
        </authorList>
    </citation>
    <scope>NUCLEOTIDE SEQUENCE</scope>
    <source>
        <strain evidence="3">Conio</strain>
    </source>
</reference>
<dbReference type="PANTHER" id="PTHR36681">
    <property type="entry name" value="NUCLEAR GTPASE, GERMINAL CENTER-ASSOCIATED, TANDEM DUPLICATE 3"/>
    <property type="match status" value="1"/>
</dbReference>
<proteinExistence type="predicted"/>
<comment type="caution">
    <text evidence="3">The sequence shown here is derived from an EMBL/GenBank/DDBJ whole genome shotgun (WGS) entry which is preliminary data.</text>
</comment>
<dbReference type="EMBL" id="WJXW01000001">
    <property type="protein sequence ID" value="KAF9741083.1"/>
    <property type="molecule type" value="Genomic_DNA"/>
</dbReference>
<organism evidence="3 4">
    <name type="scientific">Paraphaeosphaeria minitans</name>
    <dbReference type="NCBI Taxonomy" id="565426"/>
    <lineage>
        <taxon>Eukaryota</taxon>
        <taxon>Fungi</taxon>
        <taxon>Dikarya</taxon>
        <taxon>Ascomycota</taxon>
        <taxon>Pezizomycotina</taxon>
        <taxon>Dothideomycetes</taxon>
        <taxon>Pleosporomycetidae</taxon>
        <taxon>Pleosporales</taxon>
        <taxon>Massarineae</taxon>
        <taxon>Didymosphaeriaceae</taxon>
        <taxon>Paraphaeosphaeria</taxon>
    </lineage>
</organism>
<evidence type="ECO:0000313" key="3">
    <source>
        <dbReference type="EMBL" id="KAF9741083.1"/>
    </source>
</evidence>
<evidence type="ECO:0000256" key="2">
    <source>
        <dbReference type="SAM" id="MobiDB-lite"/>
    </source>
</evidence>
<feature type="region of interest" description="Disordered" evidence="2">
    <location>
        <begin position="1"/>
        <end position="76"/>
    </location>
</feature>
<evidence type="ECO:0000313" key="4">
    <source>
        <dbReference type="Proteomes" id="UP000756921"/>
    </source>
</evidence>
<feature type="region of interest" description="Disordered" evidence="2">
    <location>
        <begin position="910"/>
        <end position="931"/>
    </location>
</feature>